<keyword evidence="4" id="KW-1185">Reference proteome</keyword>
<evidence type="ECO:0000259" key="2">
    <source>
        <dbReference type="Pfam" id="PF01478"/>
    </source>
</evidence>
<accession>A0A0X3TSD4</accession>
<dbReference type="GO" id="GO:0004190">
    <property type="term" value="F:aspartic-type endopeptidase activity"/>
    <property type="evidence" value="ECO:0007669"/>
    <property type="project" value="InterPro"/>
</dbReference>
<dbReference type="Proteomes" id="UP000053690">
    <property type="component" value="Unassembled WGS sequence"/>
</dbReference>
<keyword evidence="1" id="KW-0472">Membrane</keyword>
<keyword evidence="1" id="KW-0812">Transmembrane</keyword>
<evidence type="ECO:0000256" key="1">
    <source>
        <dbReference type="SAM" id="Phobius"/>
    </source>
</evidence>
<dbReference type="Pfam" id="PF01478">
    <property type="entry name" value="Peptidase_A24"/>
    <property type="match status" value="1"/>
</dbReference>
<dbReference type="Gene3D" id="1.20.120.1220">
    <property type="match status" value="1"/>
</dbReference>
<sequence length="181" mass="19574">MSIPAAASLLFLPFVLPICLYVAFTDMRYMLIKNHAVVALAIVFVVIGLFVLPPWATEWTTLSVGSFSVALPPYVWHLLHIVFILILGILLNSAGVMGAGDAKFLAAASPFVWVGDLNLILFILATTTVAAFAAHRLAMHTPLRKMAPDWESWNRAKHFPMGLALGGSLAIYLILGTVNGS</sequence>
<dbReference type="EMBL" id="LQBP01000006">
    <property type="protein sequence ID" value="KUJ78609.1"/>
    <property type="molecule type" value="Genomic_DNA"/>
</dbReference>
<comment type="caution">
    <text evidence="3">The sequence shown here is derived from an EMBL/GenBank/DDBJ whole genome shotgun (WGS) entry which is preliminary data.</text>
</comment>
<evidence type="ECO:0000313" key="4">
    <source>
        <dbReference type="Proteomes" id="UP000053690"/>
    </source>
</evidence>
<dbReference type="OrthoDB" id="7709484at2"/>
<feature type="transmembrane region" description="Helical" evidence="1">
    <location>
        <begin position="6"/>
        <end position="24"/>
    </location>
</feature>
<dbReference type="RefSeq" id="WP_068337629.1">
    <property type="nucleotide sequence ID" value="NZ_LQBP01000006.1"/>
</dbReference>
<dbReference type="STRING" id="1685378.AVO44_12940"/>
<dbReference type="GO" id="GO:0016020">
    <property type="term" value="C:membrane"/>
    <property type="evidence" value="ECO:0007669"/>
    <property type="project" value="InterPro"/>
</dbReference>
<dbReference type="AlphaFoldDB" id="A0A0X3TSD4"/>
<evidence type="ECO:0000313" key="3">
    <source>
        <dbReference type="EMBL" id="KUJ78609.1"/>
    </source>
</evidence>
<protein>
    <recommendedName>
        <fullName evidence="2">Prepilin type IV endopeptidase peptidase domain-containing protein</fullName>
    </recommendedName>
</protein>
<keyword evidence="1" id="KW-1133">Transmembrane helix</keyword>
<feature type="transmembrane region" description="Helical" evidence="1">
    <location>
        <begin position="36"/>
        <end position="56"/>
    </location>
</feature>
<feature type="transmembrane region" description="Helical" evidence="1">
    <location>
        <begin position="111"/>
        <end position="138"/>
    </location>
</feature>
<proteinExistence type="predicted"/>
<reference evidence="4" key="1">
    <citation type="submission" date="2015-12" db="EMBL/GenBank/DDBJ databases">
        <authorList>
            <person name="Zhang G."/>
            <person name="Stingl U."/>
        </authorList>
    </citation>
    <scope>NUCLEOTIDE SEQUENCE [LARGE SCALE GENOMIC DNA]</scope>
    <source>
        <strain evidence="4">ZGT108</strain>
    </source>
</reference>
<feature type="transmembrane region" description="Helical" evidence="1">
    <location>
        <begin position="76"/>
        <end position="99"/>
    </location>
</feature>
<feature type="domain" description="Prepilin type IV endopeptidase peptidase" evidence="2">
    <location>
        <begin position="15"/>
        <end position="131"/>
    </location>
</feature>
<gene>
    <name evidence="3" type="ORF">AVO44_12940</name>
</gene>
<feature type="transmembrane region" description="Helical" evidence="1">
    <location>
        <begin position="158"/>
        <end position="178"/>
    </location>
</feature>
<name>A0A0X3TSD4_9RHOB</name>
<dbReference type="InterPro" id="IPR000045">
    <property type="entry name" value="Prepilin_IV_endopep_pep"/>
</dbReference>
<organism evidence="3 4">
    <name type="scientific">Ruegeria profundi</name>
    <dbReference type="NCBI Taxonomy" id="1685378"/>
    <lineage>
        <taxon>Bacteria</taxon>
        <taxon>Pseudomonadati</taxon>
        <taxon>Pseudomonadota</taxon>
        <taxon>Alphaproteobacteria</taxon>
        <taxon>Rhodobacterales</taxon>
        <taxon>Roseobacteraceae</taxon>
        <taxon>Ruegeria</taxon>
    </lineage>
</organism>